<keyword evidence="1" id="KW-0472">Membrane</keyword>
<feature type="transmembrane region" description="Helical" evidence="1">
    <location>
        <begin position="105"/>
        <end position="125"/>
    </location>
</feature>
<keyword evidence="1" id="KW-0812">Transmembrane</keyword>
<proteinExistence type="predicted"/>
<evidence type="ECO:0000256" key="1">
    <source>
        <dbReference type="SAM" id="Phobius"/>
    </source>
</evidence>
<reference evidence="2 3" key="1">
    <citation type="submission" date="2019-10" db="EMBL/GenBank/DDBJ databases">
        <title>Whole genome shotgun sequence of Acrocarpospora macrocephala NBRC 16266.</title>
        <authorList>
            <person name="Ichikawa N."/>
            <person name="Kimura A."/>
            <person name="Kitahashi Y."/>
            <person name="Komaki H."/>
            <person name="Oguchi A."/>
        </authorList>
    </citation>
    <scope>NUCLEOTIDE SEQUENCE [LARGE SCALE GENOMIC DNA]</scope>
    <source>
        <strain evidence="2 3">NBRC 16266</strain>
    </source>
</reference>
<keyword evidence="1" id="KW-1133">Transmembrane helix</keyword>
<dbReference type="EMBL" id="BLAE01000006">
    <property type="protein sequence ID" value="GES07386.1"/>
    <property type="molecule type" value="Genomic_DNA"/>
</dbReference>
<dbReference type="AlphaFoldDB" id="A0A5M3WF07"/>
<accession>A0A5M3WF07</accession>
<feature type="transmembrane region" description="Helical" evidence="1">
    <location>
        <begin position="43"/>
        <end position="70"/>
    </location>
</feature>
<protein>
    <submittedName>
        <fullName evidence="2">Uncharacterized protein</fullName>
    </submittedName>
</protein>
<dbReference type="Proteomes" id="UP000331127">
    <property type="component" value="Unassembled WGS sequence"/>
</dbReference>
<sequence>MLRRLLHRVGRRGASLLFLALLDLVYAVGLLTAPPETRESDSFVFLTGIMPLEVWAGAWALVGCLCLVYAFSLRDRVAFIAASLLKAVWANVYLVGWTAEEIPRGYVSAAVWLAFAGFIQVIAGWRENWER</sequence>
<organism evidence="2 3">
    <name type="scientific">Acrocarpospora macrocephala</name>
    <dbReference type="NCBI Taxonomy" id="150177"/>
    <lineage>
        <taxon>Bacteria</taxon>
        <taxon>Bacillati</taxon>
        <taxon>Actinomycetota</taxon>
        <taxon>Actinomycetes</taxon>
        <taxon>Streptosporangiales</taxon>
        <taxon>Streptosporangiaceae</taxon>
        <taxon>Acrocarpospora</taxon>
    </lineage>
</organism>
<feature type="transmembrane region" description="Helical" evidence="1">
    <location>
        <begin position="77"/>
        <end position="99"/>
    </location>
</feature>
<keyword evidence="3" id="KW-1185">Reference proteome</keyword>
<gene>
    <name evidence="2" type="ORF">Amac_009810</name>
</gene>
<name>A0A5M3WF07_9ACTN</name>
<comment type="caution">
    <text evidence="2">The sequence shown here is derived from an EMBL/GenBank/DDBJ whole genome shotgun (WGS) entry which is preliminary data.</text>
</comment>
<evidence type="ECO:0000313" key="3">
    <source>
        <dbReference type="Proteomes" id="UP000331127"/>
    </source>
</evidence>
<evidence type="ECO:0000313" key="2">
    <source>
        <dbReference type="EMBL" id="GES07386.1"/>
    </source>
</evidence>